<keyword evidence="2" id="KW-1185">Reference proteome</keyword>
<organism evidence="1 2">
    <name type="scientific">Hydrogenophaga bisanensis</name>
    <dbReference type="NCBI Taxonomy" id="439611"/>
    <lineage>
        <taxon>Bacteria</taxon>
        <taxon>Pseudomonadati</taxon>
        <taxon>Pseudomonadota</taxon>
        <taxon>Betaproteobacteria</taxon>
        <taxon>Burkholderiales</taxon>
        <taxon>Comamonadaceae</taxon>
        <taxon>Hydrogenophaga</taxon>
    </lineage>
</organism>
<dbReference type="EMBL" id="JBHTBX010000001">
    <property type="protein sequence ID" value="MFC7433154.1"/>
    <property type="molecule type" value="Genomic_DNA"/>
</dbReference>
<accession>A0ABW2R3U4</accession>
<name>A0ABW2R3U4_9BURK</name>
<evidence type="ECO:0000313" key="2">
    <source>
        <dbReference type="Proteomes" id="UP001596495"/>
    </source>
</evidence>
<protein>
    <submittedName>
        <fullName evidence="1">Uncharacterized protein</fullName>
    </submittedName>
</protein>
<dbReference type="Proteomes" id="UP001596495">
    <property type="component" value="Unassembled WGS sequence"/>
</dbReference>
<reference evidence="2" key="1">
    <citation type="journal article" date="2019" name="Int. J. Syst. Evol. Microbiol.">
        <title>The Global Catalogue of Microorganisms (GCM) 10K type strain sequencing project: providing services to taxonomists for standard genome sequencing and annotation.</title>
        <authorList>
            <consortium name="The Broad Institute Genomics Platform"/>
            <consortium name="The Broad Institute Genome Sequencing Center for Infectious Disease"/>
            <person name="Wu L."/>
            <person name="Ma J."/>
        </authorList>
    </citation>
    <scope>NUCLEOTIDE SEQUENCE [LARGE SCALE GENOMIC DNA]</scope>
    <source>
        <strain evidence="2">CCUG 54518</strain>
    </source>
</reference>
<sequence>MSDLTQIDFEGAQKALEQAVPTKSTLRKEAFAKLLPMIEGAMARRVPQKQVLSILAQFGLTLSAGTFKILLKEAQDNRSGGGAA</sequence>
<proteinExistence type="predicted"/>
<comment type="caution">
    <text evidence="1">The sequence shown here is derived from an EMBL/GenBank/DDBJ whole genome shotgun (WGS) entry which is preliminary data.</text>
</comment>
<dbReference type="RefSeq" id="WP_382253249.1">
    <property type="nucleotide sequence ID" value="NZ_JBHTBX010000001.1"/>
</dbReference>
<evidence type="ECO:0000313" key="1">
    <source>
        <dbReference type="EMBL" id="MFC7433154.1"/>
    </source>
</evidence>
<gene>
    <name evidence="1" type="ORF">ACFQNJ_01365</name>
</gene>